<comment type="caution">
    <text evidence="16">The sequence shown here is derived from an EMBL/GenBank/DDBJ whole genome shotgun (WGS) entry which is preliminary data.</text>
</comment>
<gene>
    <name evidence="12" type="primary">kup</name>
    <name evidence="16" type="ORF">ALMA_0158</name>
</gene>
<feature type="transmembrane region" description="Helical" evidence="12">
    <location>
        <begin position="438"/>
        <end position="463"/>
    </location>
</feature>
<feature type="transmembrane region" description="Helical" evidence="12">
    <location>
        <begin position="487"/>
        <end position="507"/>
    </location>
</feature>
<dbReference type="Pfam" id="PF02705">
    <property type="entry name" value="K_trans"/>
    <property type="match status" value="1"/>
</dbReference>
<feature type="domain" description="K+ potassium transporter C-terminal" evidence="15">
    <location>
        <begin position="638"/>
        <end position="780"/>
    </location>
</feature>
<feature type="domain" description="K+ potassium transporter integral membrane" evidence="14">
    <location>
        <begin position="155"/>
        <end position="603"/>
    </location>
</feature>
<evidence type="ECO:0000256" key="13">
    <source>
        <dbReference type="SAM" id="MobiDB-lite"/>
    </source>
</evidence>
<feature type="transmembrane region" description="Helical" evidence="12">
    <location>
        <begin position="570"/>
        <end position="589"/>
    </location>
</feature>
<evidence type="ECO:0000256" key="6">
    <source>
        <dbReference type="ARBA" id="ARBA00022692"/>
    </source>
</evidence>
<keyword evidence="11 12" id="KW-0472">Membrane</keyword>
<evidence type="ECO:0000256" key="12">
    <source>
        <dbReference type="HAMAP-Rule" id="MF_01522"/>
    </source>
</evidence>
<dbReference type="Pfam" id="PF22776">
    <property type="entry name" value="K_trans_C"/>
    <property type="match status" value="1"/>
</dbReference>
<dbReference type="InterPro" id="IPR053952">
    <property type="entry name" value="K_trans_C"/>
</dbReference>
<dbReference type="EMBL" id="MWWT01000001">
    <property type="protein sequence ID" value="OZG54833.1"/>
    <property type="molecule type" value="Genomic_DNA"/>
</dbReference>
<name>A0A261F725_9BIFI</name>
<feature type="transmembrane region" description="Helical" evidence="12">
    <location>
        <begin position="514"/>
        <end position="538"/>
    </location>
</feature>
<sequence>MVSELGADNTQDSGLADLAKGVAEQQSNDAAESHQTPQDATQSSQGESAAAAGELAEAEKAEKVSQTAEIRVTTTADQIALDLAQTGAILPPEGITKAPKIDKHAVSEEEIEAKRLAEEEARRTAELQSKKAYTPLGRWWRKLQTSQDKISLGMMIVALGVVYGDIGTSPLYLAQSFVSGQGGIQNADRPAVLGMLSLLFWSVTLITTVKYVFIAMRIDNKGEGGIFALFSLVKRYAKWLWIPAMVGGAAFLADSVLTPAVSISSAVEGLKTLAPLEGLFEENQSLTLVITTIIIVILFLIQSRGTESIGKVFGLVVLVWFTFLAVTGVMAIGGDWTIFEALNPLYGIEYLVDPHNHAHLAIMGTVFLATTGAEALYSDMGHVGRGNIYATWPYIKICLMLNYFGQGQWIIQNQTNVSVQTIENLNPFFQMMPETVRYVAVVLSVVAGIIASQALITGAYTMVSEATGLNWMPHLQVRYPSRTRGQLYIPVVNWVLMFATLSVLFIFQDSERMTAAYGLALTVTMITTTVLLAAYIWWGKKQRVAAIIFTIIFLAIQILFFISSMSKFMTGGWFTTLVTIAIFGIMYTWDTGTKVERSQRRHMSPEDFLPALNVLHNDEKIPLYADNIVYLTSDTELRRLDTDIFYSIFADHQKRARAWWAVSVFVTDDPYTREYSVENFGTDFLFRVRIRLGFKVSQNVATYLHQIMHELIDDGTLQPQTSIYPTVDEDPEIGSIRYVLIHKELMPESKITTSGALALRMKYAIRKAAGSPIKWFGLSTYNPLVEVQPLFVSTSPVAPLRRVNLRKTKKPITLEAVLAKKAAKAGIPVDVAAAEALENSTDAENTQG</sequence>
<feature type="transmembrane region" description="Helical" evidence="12">
    <location>
        <begin position="544"/>
        <end position="563"/>
    </location>
</feature>
<evidence type="ECO:0000256" key="4">
    <source>
        <dbReference type="ARBA" id="ARBA00022475"/>
    </source>
</evidence>
<dbReference type="AlphaFoldDB" id="A0A261F725"/>
<keyword evidence="5 12" id="KW-0633">Potassium transport</keyword>
<keyword evidence="4 12" id="KW-1003">Cell membrane</keyword>
<dbReference type="GO" id="GO:0005886">
    <property type="term" value="C:plasma membrane"/>
    <property type="evidence" value="ECO:0007669"/>
    <property type="project" value="UniProtKB-SubCell"/>
</dbReference>
<dbReference type="InterPro" id="IPR053951">
    <property type="entry name" value="K_trans_N"/>
</dbReference>
<keyword evidence="6 12" id="KW-0812">Transmembrane</keyword>
<feature type="transmembrane region" description="Helical" evidence="12">
    <location>
        <begin position="283"/>
        <end position="301"/>
    </location>
</feature>
<feature type="transmembrane region" description="Helical" evidence="12">
    <location>
        <begin position="239"/>
        <end position="263"/>
    </location>
</feature>
<keyword evidence="8 12" id="KW-0630">Potassium</keyword>
<feature type="compositionally biased region" description="Low complexity" evidence="13">
    <location>
        <begin position="42"/>
        <end position="55"/>
    </location>
</feature>
<dbReference type="Proteomes" id="UP000243657">
    <property type="component" value="Unassembled WGS sequence"/>
</dbReference>
<dbReference type="HAMAP" id="MF_01522">
    <property type="entry name" value="Kup"/>
    <property type="match status" value="1"/>
</dbReference>
<evidence type="ECO:0000313" key="17">
    <source>
        <dbReference type="Proteomes" id="UP000243657"/>
    </source>
</evidence>
<organism evidence="16 17">
    <name type="scientific">Alloscardovia macacae</name>
    <dbReference type="NCBI Taxonomy" id="1160091"/>
    <lineage>
        <taxon>Bacteria</taxon>
        <taxon>Bacillati</taxon>
        <taxon>Actinomycetota</taxon>
        <taxon>Actinomycetes</taxon>
        <taxon>Bifidobacteriales</taxon>
        <taxon>Bifidobacteriaceae</taxon>
        <taxon>Alloscardovia</taxon>
    </lineage>
</organism>
<dbReference type="InterPro" id="IPR003855">
    <property type="entry name" value="K+_transporter"/>
</dbReference>
<evidence type="ECO:0000256" key="11">
    <source>
        <dbReference type="ARBA" id="ARBA00023136"/>
    </source>
</evidence>
<protein>
    <recommendedName>
        <fullName evidence="12">Probable potassium transport system protein Kup</fullName>
    </recommendedName>
</protein>
<dbReference type="PANTHER" id="PTHR30540">
    <property type="entry name" value="OSMOTIC STRESS POTASSIUM TRANSPORTER"/>
    <property type="match status" value="1"/>
</dbReference>
<evidence type="ECO:0000256" key="9">
    <source>
        <dbReference type="ARBA" id="ARBA00022989"/>
    </source>
</evidence>
<evidence type="ECO:0000259" key="15">
    <source>
        <dbReference type="Pfam" id="PF22776"/>
    </source>
</evidence>
<feature type="region of interest" description="Disordered" evidence="13">
    <location>
        <begin position="1"/>
        <end position="67"/>
    </location>
</feature>
<evidence type="ECO:0000256" key="7">
    <source>
        <dbReference type="ARBA" id="ARBA00022847"/>
    </source>
</evidence>
<reference evidence="16 17" key="1">
    <citation type="journal article" date="2017" name="BMC Genomics">
        <title>Comparative genomic and phylogenomic analyses of the Bifidobacteriaceae family.</title>
        <authorList>
            <person name="Lugli G.A."/>
            <person name="Milani C."/>
            <person name="Turroni F."/>
            <person name="Duranti S."/>
            <person name="Mancabelli L."/>
            <person name="Mangifesta M."/>
            <person name="Ferrario C."/>
            <person name="Modesto M."/>
            <person name="Mattarelli P."/>
            <person name="Jiri K."/>
            <person name="van Sinderen D."/>
            <person name="Ventura M."/>
        </authorList>
    </citation>
    <scope>NUCLEOTIDE SEQUENCE [LARGE SCALE GENOMIC DNA]</scope>
    <source>
        <strain evidence="16 17">DSM 24762</strain>
    </source>
</reference>
<keyword evidence="10 12" id="KW-0406">Ion transport</keyword>
<dbReference type="InterPro" id="IPR023051">
    <property type="entry name" value="Kup"/>
</dbReference>
<evidence type="ECO:0000256" key="1">
    <source>
        <dbReference type="ARBA" id="ARBA00004141"/>
    </source>
</evidence>
<evidence type="ECO:0000259" key="14">
    <source>
        <dbReference type="Pfam" id="PF02705"/>
    </source>
</evidence>
<evidence type="ECO:0000256" key="3">
    <source>
        <dbReference type="ARBA" id="ARBA00022448"/>
    </source>
</evidence>
<feature type="compositionally biased region" description="Polar residues" evidence="13">
    <location>
        <begin position="24"/>
        <end position="41"/>
    </location>
</feature>
<feature type="transmembrane region" description="Helical" evidence="12">
    <location>
        <begin position="150"/>
        <end position="172"/>
    </location>
</feature>
<keyword evidence="9 12" id="KW-1133">Transmembrane helix</keyword>
<keyword evidence="3 12" id="KW-0813">Transport</keyword>
<evidence type="ECO:0000256" key="8">
    <source>
        <dbReference type="ARBA" id="ARBA00022958"/>
    </source>
</evidence>
<comment type="function">
    <text evidence="12">Transport of potassium into the cell. Likely operates as a K(+):H(+) symporter.</text>
</comment>
<evidence type="ECO:0000313" key="16">
    <source>
        <dbReference type="EMBL" id="OZG54833.1"/>
    </source>
</evidence>
<feature type="transmembrane region" description="Helical" evidence="12">
    <location>
        <begin position="358"/>
        <end position="377"/>
    </location>
</feature>
<dbReference type="PANTHER" id="PTHR30540:SF79">
    <property type="entry name" value="LOW AFFINITY POTASSIUM TRANSPORT SYSTEM PROTEIN KUP"/>
    <property type="match status" value="1"/>
</dbReference>
<keyword evidence="17" id="KW-1185">Reference proteome</keyword>
<evidence type="ECO:0000256" key="10">
    <source>
        <dbReference type="ARBA" id="ARBA00023065"/>
    </source>
</evidence>
<proteinExistence type="inferred from homology"/>
<feature type="transmembrane region" description="Helical" evidence="12">
    <location>
        <begin position="313"/>
        <end position="338"/>
    </location>
</feature>
<dbReference type="GO" id="GO:0015079">
    <property type="term" value="F:potassium ion transmembrane transporter activity"/>
    <property type="evidence" value="ECO:0007669"/>
    <property type="project" value="UniProtKB-UniRule"/>
</dbReference>
<evidence type="ECO:0000256" key="5">
    <source>
        <dbReference type="ARBA" id="ARBA00022538"/>
    </source>
</evidence>
<keyword evidence="7 12" id="KW-0769">Symport</keyword>
<comment type="catalytic activity">
    <reaction evidence="12">
        <text>K(+)(in) + H(+)(in) = K(+)(out) + H(+)(out)</text>
        <dbReference type="Rhea" id="RHEA:28490"/>
        <dbReference type="ChEBI" id="CHEBI:15378"/>
        <dbReference type="ChEBI" id="CHEBI:29103"/>
    </reaction>
</comment>
<accession>A0A261F725</accession>
<comment type="subcellular location">
    <subcellularLocation>
        <location evidence="12">Cell membrane</location>
        <topology evidence="12">Multi-pass membrane protein</topology>
    </subcellularLocation>
    <subcellularLocation>
        <location evidence="1">Membrane</location>
        <topology evidence="1">Multi-pass membrane protein</topology>
    </subcellularLocation>
</comment>
<dbReference type="GO" id="GO:0015293">
    <property type="term" value="F:symporter activity"/>
    <property type="evidence" value="ECO:0007669"/>
    <property type="project" value="UniProtKB-UniRule"/>
</dbReference>
<comment type="similarity">
    <text evidence="2 12">Belongs to the HAK/KUP transporter (TC 2.A.72) family.</text>
</comment>
<dbReference type="RefSeq" id="WP_094725966.1">
    <property type="nucleotide sequence ID" value="NZ_JBHLWS010000010.1"/>
</dbReference>
<evidence type="ECO:0000256" key="2">
    <source>
        <dbReference type="ARBA" id="ARBA00007019"/>
    </source>
</evidence>
<feature type="transmembrane region" description="Helical" evidence="12">
    <location>
        <begin position="192"/>
        <end position="213"/>
    </location>
</feature>